<dbReference type="EMBL" id="CP008947">
    <property type="protein sequence ID" value="AII07085.1"/>
    <property type="molecule type" value="Genomic_DNA"/>
</dbReference>
<dbReference type="GeneID" id="69888238"/>
<dbReference type="SUPFAM" id="SSF54719">
    <property type="entry name" value="Fe,Mn superoxide dismutase (SOD), C-terminal domain"/>
    <property type="match status" value="1"/>
</dbReference>
<protein>
    <recommendedName>
        <fullName evidence="3 8">Superoxide dismutase</fullName>
        <ecNumber evidence="3 8">1.15.1.1</ecNumber>
    </recommendedName>
</protein>
<comment type="function">
    <text evidence="8">Destroys radicals which are normally produced within the cells and which are toxic to biological systems.</text>
</comment>
<comment type="catalytic activity">
    <reaction evidence="6 8">
        <text>2 superoxide + 2 H(+) = H2O2 + O2</text>
        <dbReference type="Rhea" id="RHEA:20696"/>
        <dbReference type="ChEBI" id="CHEBI:15378"/>
        <dbReference type="ChEBI" id="CHEBI:15379"/>
        <dbReference type="ChEBI" id="CHEBI:16240"/>
        <dbReference type="ChEBI" id="CHEBI:18421"/>
        <dbReference type="EC" id="1.15.1.1"/>
    </reaction>
</comment>
<feature type="binding site" evidence="7">
    <location>
        <position position="28"/>
    </location>
    <ligand>
        <name>Mn(2+)</name>
        <dbReference type="ChEBI" id="CHEBI:29035"/>
    </ligand>
</feature>
<comment type="function">
    <text evidence="1">Destroys superoxide anion radicals which are normally produced within the cells and which are toxic to biological systems.</text>
</comment>
<gene>
    <name evidence="11" type="ORF">EP51_21485</name>
</gene>
<keyword evidence="5 8" id="KW-0560">Oxidoreductase</keyword>
<dbReference type="PANTHER" id="PTHR11404:SF6">
    <property type="entry name" value="SUPEROXIDE DISMUTASE [MN], MITOCHONDRIAL"/>
    <property type="match status" value="1"/>
</dbReference>
<dbReference type="PRINTS" id="PR01703">
    <property type="entry name" value="MNSODISMTASE"/>
</dbReference>
<evidence type="ECO:0000313" key="12">
    <source>
        <dbReference type="Proteomes" id="UP000028488"/>
    </source>
</evidence>
<evidence type="ECO:0000256" key="3">
    <source>
        <dbReference type="ARBA" id="ARBA00012682"/>
    </source>
</evidence>
<dbReference type="InterPro" id="IPR036324">
    <property type="entry name" value="Mn/Fe_SOD_N_sf"/>
</dbReference>
<dbReference type="eggNOG" id="COG0605">
    <property type="taxonomic scope" value="Bacteria"/>
</dbReference>
<dbReference type="PANTHER" id="PTHR11404">
    <property type="entry name" value="SUPEROXIDE DISMUTASE 2"/>
    <property type="match status" value="1"/>
</dbReference>
<organism evidence="11 12">
    <name type="scientific">Rhodococcus opacus</name>
    <name type="common">Nocardia opaca</name>
    <dbReference type="NCBI Taxonomy" id="37919"/>
    <lineage>
        <taxon>Bacteria</taxon>
        <taxon>Bacillati</taxon>
        <taxon>Actinomycetota</taxon>
        <taxon>Actinomycetes</taxon>
        <taxon>Mycobacteriales</taxon>
        <taxon>Nocardiaceae</taxon>
        <taxon>Rhodococcus</taxon>
    </lineage>
</organism>
<evidence type="ECO:0000256" key="4">
    <source>
        <dbReference type="ARBA" id="ARBA00022723"/>
    </source>
</evidence>
<dbReference type="InterPro" id="IPR001189">
    <property type="entry name" value="Mn/Fe_SOD"/>
</dbReference>
<dbReference type="EC" id="1.15.1.1" evidence="3 8"/>
<proteinExistence type="inferred from homology"/>
<dbReference type="InterPro" id="IPR019833">
    <property type="entry name" value="Mn/Fe_SOD_BS"/>
</dbReference>
<dbReference type="Pfam" id="PF02777">
    <property type="entry name" value="Sod_Fe_C"/>
    <property type="match status" value="1"/>
</dbReference>
<sequence>MSVYTLPELPYDYAALEPHISGKIMELHHDKHHAAYVTGANTALDKLAELRESDTLPAVVNLHEKNLAFHLGGHTNHSVFWNNLSPDGGDKPTGELAAAIDDQFGGFDAFRNHFSANANAIQGSGWSILAWDSIGQRLLIVQLYDQQGNIPIGLTPLLLLDMWEHAFYLDYQNVKGDYVKAFWNIVNWADVAARFEKARTQTAGLIV</sequence>
<dbReference type="Proteomes" id="UP000028488">
    <property type="component" value="Chromosome"/>
</dbReference>
<comment type="similarity">
    <text evidence="2 8">Belongs to the iron/manganese superoxide dismutase family.</text>
</comment>
<dbReference type="InterPro" id="IPR050265">
    <property type="entry name" value="Fe/Mn_Superoxide_Dismutase"/>
</dbReference>
<evidence type="ECO:0000256" key="2">
    <source>
        <dbReference type="ARBA" id="ARBA00008714"/>
    </source>
</evidence>
<evidence type="ECO:0000256" key="1">
    <source>
        <dbReference type="ARBA" id="ARBA00002170"/>
    </source>
</evidence>
<feature type="binding site" evidence="7">
    <location>
        <position position="77"/>
    </location>
    <ligand>
        <name>Mn(2+)</name>
        <dbReference type="ChEBI" id="CHEBI:29035"/>
    </ligand>
</feature>
<evidence type="ECO:0000313" key="11">
    <source>
        <dbReference type="EMBL" id="AII07085.1"/>
    </source>
</evidence>
<feature type="domain" description="Manganese/iron superoxide dismutase C-terminal" evidence="10">
    <location>
        <begin position="92"/>
        <end position="194"/>
    </location>
</feature>
<dbReference type="GO" id="GO:0004784">
    <property type="term" value="F:superoxide dismutase activity"/>
    <property type="evidence" value="ECO:0007669"/>
    <property type="project" value="UniProtKB-EC"/>
</dbReference>
<evidence type="ECO:0000259" key="10">
    <source>
        <dbReference type="Pfam" id="PF02777"/>
    </source>
</evidence>
<evidence type="ECO:0000256" key="5">
    <source>
        <dbReference type="ARBA" id="ARBA00023002"/>
    </source>
</evidence>
<evidence type="ECO:0000256" key="8">
    <source>
        <dbReference type="RuleBase" id="RU000414"/>
    </source>
</evidence>
<evidence type="ECO:0000259" key="9">
    <source>
        <dbReference type="Pfam" id="PF00081"/>
    </source>
</evidence>
<keyword evidence="4 7" id="KW-0479">Metal-binding</keyword>
<dbReference type="Gene3D" id="1.10.287.990">
    <property type="entry name" value="Fe,Mn superoxide dismutase (SOD) domain"/>
    <property type="match status" value="1"/>
</dbReference>
<dbReference type="PROSITE" id="PS00088">
    <property type="entry name" value="SOD_MN"/>
    <property type="match status" value="1"/>
</dbReference>
<dbReference type="FunFam" id="3.55.40.20:FF:000004">
    <property type="entry name" value="Superoxide dismutase [Fe]"/>
    <property type="match status" value="1"/>
</dbReference>
<evidence type="ECO:0000256" key="7">
    <source>
        <dbReference type="PIRSR" id="PIRSR000349-1"/>
    </source>
</evidence>
<dbReference type="InterPro" id="IPR019831">
    <property type="entry name" value="Mn/Fe_SOD_N"/>
</dbReference>
<evidence type="ECO:0000256" key="6">
    <source>
        <dbReference type="ARBA" id="ARBA00049204"/>
    </source>
</evidence>
<dbReference type="FunFam" id="1.10.287.990:FF:000001">
    <property type="entry name" value="Superoxide dismutase"/>
    <property type="match status" value="1"/>
</dbReference>
<dbReference type="GO" id="GO:0046872">
    <property type="term" value="F:metal ion binding"/>
    <property type="evidence" value="ECO:0007669"/>
    <property type="project" value="UniProtKB-KW"/>
</dbReference>
<reference evidence="11 12" key="1">
    <citation type="submission" date="2014-07" db="EMBL/GenBank/DDBJ databases">
        <title>Genome Sequence of Rhodococcus opacus Strain R7, a Biodegrader of Mono- and Polycyclic Aromatic Hydrocarbons.</title>
        <authorList>
            <person name="Di Gennaro P."/>
            <person name="Zampolli J."/>
            <person name="Presti I."/>
            <person name="Cappelletti M."/>
            <person name="D'Ursi P."/>
            <person name="Orro A."/>
            <person name="Mezzelani A."/>
            <person name="Milanesi L."/>
        </authorList>
    </citation>
    <scope>NUCLEOTIDE SEQUENCE [LARGE SCALE GENOMIC DNA]</scope>
    <source>
        <strain evidence="11 12">R7</strain>
    </source>
</reference>
<dbReference type="Gene3D" id="3.55.40.20">
    <property type="entry name" value="Iron/manganese superoxide dismutase, C-terminal domain"/>
    <property type="match status" value="1"/>
</dbReference>
<feature type="binding site" evidence="7">
    <location>
        <position position="165"/>
    </location>
    <ligand>
        <name>Mn(2+)</name>
        <dbReference type="ChEBI" id="CHEBI:29035"/>
    </ligand>
</feature>
<dbReference type="RefSeq" id="WP_005248891.1">
    <property type="nucleotide sequence ID" value="NZ_CP008947.1"/>
</dbReference>
<feature type="domain" description="Manganese/iron superoxide dismutase N-terminal" evidence="9">
    <location>
        <begin position="4"/>
        <end position="85"/>
    </location>
</feature>
<name>A0A076ELR8_RHOOP</name>
<feature type="binding site" evidence="7">
    <location>
        <position position="161"/>
    </location>
    <ligand>
        <name>Mn(2+)</name>
        <dbReference type="ChEBI" id="CHEBI:29035"/>
    </ligand>
</feature>
<dbReference type="SUPFAM" id="SSF46609">
    <property type="entry name" value="Fe,Mn superoxide dismutase (SOD), N-terminal domain"/>
    <property type="match status" value="1"/>
</dbReference>
<dbReference type="AlphaFoldDB" id="A0A076ELR8"/>
<dbReference type="InterPro" id="IPR036314">
    <property type="entry name" value="SOD_C_sf"/>
</dbReference>
<dbReference type="Pfam" id="PF00081">
    <property type="entry name" value="Sod_Fe_N"/>
    <property type="match status" value="1"/>
</dbReference>
<dbReference type="PIRSF" id="PIRSF000349">
    <property type="entry name" value="SODismutase"/>
    <property type="match status" value="1"/>
</dbReference>
<accession>A0A076ELR8</accession>
<dbReference type="InterPro" id="IPR019832">
    <property type="entry name" value="Mn/Fe_SOD_C"/>
</dbReference>